<gene>
    <name evidence="1" type="ORF">DFP90_11644</name>
</gene>
<dbReference type="AlphaFoldDB" id="A0A3D9H3Y1"/>
<evidence type="ECO:0000313" key="1">
    <source>
        <dbReference type="EMBL" id="RED44203.1"/>
    </source>
</evidence>
<accession>A0A3D9H3Y1</accession>
<organism evidence="1 2">
    <name type="scientific">Aestuariispira insulae</name>
    <dbReference type="NCBI Taxonomy" id="1461337"/>
    <lineage>
        <taxon>Bacteria</taxon>
        <taxon>Pseudomonadati</taxon>
        <taxon>Pseudomonadota</taxon>
        <taxon>Alphaproteobacteria</taxon>
        <taxon>Rhodospirillales</taxon>
        <taxon>Kiloniellaceae</taxon>
        <taxon>Aestuariispira</taxon>
    </lineage>
</organism>
<name>A0A3D9H3Y1_9PROT</name>
<sequence length="33" mass="3924">MEISRLKVYIHRELTETIYFQPLLARLPGTGYN</sequence>
<keyword evidence="2" id="KW-1185">Reference proteome</keyword>
<dbReference type="EMBL" id="QRDW01000016">
    <property type="protein sequence ID" value="RED44203.1"/>
    <property type="molecule type" value="Genomic_DNA"/>
</dbReference>
<comment type="caution">
    <text evidence="1">The sequence shown here is derived from an EMBL/GenBank/DDBJ whole genome shotgun (WGS) entry which is preliminary data.</text>
</comment>
<evidence type="ECO:0000313" key="2">
    <source>
        <dbReference type="Proteomes" id="UP000256845"/>
    </source>
</evidence>
<protein>
    <submittedName>
        <fullName evidence="1">Uncharacterized protein</fullName>
    </submittedName>
</protein>
<proteinExistence type="predicted"/>
<reference evidence="1 2" key="1">
    <citation type="submission" date="2018-07" db="EMBL/GenBank/DDBJ databases">
        <title>Genomic Encyclopedia of Type Strains, Phase III (KMG-III): the genomes of soil and plant-associated and newly described type strains.</title>
        <authorList>
            <person name="Whitman W."/>
        </authorList>
    </citation>
    <scope>NUCLEOTIDE SEQUENCE [LARGE SCALE GENOMIC DNA]</scope>
    <source>
        <strain evidence="1 2">CECT 8488</strain>
    </source>
</reference>
<dbReference type="Proteomes" id="UP000256845">
    <property type="component" value="Unassembled WGS sequence"/>
</dbReference>